<dbReference type="PROSITE" id="PS51332">
    <property type="entry name" value="B12_BINDING"/>
    <property type="match status" value="1"/>
</dbReference>
<protein>
    <submittedName>
        <fullName evidence="3">Cobalamin B12-binding domain-containing protein</fullName>
    </submittedName>
</protein>
<evidence type="ECO:0000259" key="2">
    <source>
        <dbReference type="PROSITE" id="PS51332"/>
    </source>
</evidence>
<dbReference type="EMBL" id="VYQE01000004">
    <property type="protein sequence ID" value="KAA9006869.1"/>
    <property type="molecule type" value="Genomic_DNA"/>
</dbReference>
<dbReference type="SUPFAM" id="SSF52242">
    <property type="entry name" value="Cobalamin (vitamin B12)-binding domain"/>
    <property type="match status" value="1"/>
</dbReference>
<comment type="caution">
    <text evidence="3">The sequence shown here is derived from an EMBL/GenBank/DDBJ whole genome shotgun (WGS) entry which is preliminary data.</text>
</comment>
<dbReference type="Gene3D" id="3.40.50.280">
    <property type="entry name" value="Cobalamin-binding domain"/>
    <property type="match status" value="1"/>
</dbReference>
<dbReference type="InterPro" id="IPR036724">
    <property type="entry name" value="Cobalamin-bd_sf"/>
</dbReference>
<evidence type="ECO:0000256" key="1">
    <source>
        <dbReference type="SAM" id="MobiDB-lite"/>
    </source>
</evidence>
<dbReference type="AlphaFoldDB" id="A0A5J5GF53"/>
<dbReference type="Proteomes" id="UP000326554">
    <property type="component" value="Unassembled WGS sequence"/>
</dbReference>
<dbReference type="GO" id="GO:0046872">
    <property type="term" value="F:metal ion binding"/>
    <property type="evidence" value="ECO:0007669"/>
    <property type="project" value="InterPro"/>
</dbReference>
<evidence type="ECO:0000313" key="3">
    <source>
        <dbReference type="EMBL" id="KAA9006869.1"/>
    </source>
</evidence>
<sequence>MPLASRHRNDCQFALTLFGSSRRLAAAASLLAVCSPQPDRSAFGGTEMPEKPSQRDTAPRDASGRGVGSLANRALSVVAARAPRPEGRSGELNAGFMDQLDSAVCDPERDGSLLVLRRMIASGIRPEAVADLYIPALARRIGEEWCADRLSFTLVTISLARLQGLLRAVSPDWRADRSAAPDAQTVLLVVPAEEQHTLGALVLAGQMRRRGISVRVKLGFCHREMRREPMPGRYDAVMISAARGQSLDSLGKVVETLRRAVIGSPPVVIGGSVVETARDLCRSTGADFGTNDLNEALDRCDLNQDCGPLAPRMMRT</sequence>
<feature type="compositionally biased region" description="Basic and acidic residues" evidence="1">
    <location>
        <begin position="48"/>
        <end position="63"/>
    </location>
</feature>
<accession>A0A5J5GF53</accession>
<name>A0A5J5GF53_9RHOB</name>
<keyword evidence="4" id="KW-1185">Reference proteome</keyword>
<organism evidence="3 4">
    <name type="scientific">Histidinibacterium aquaticum</name>
    <dbReference type="NCBI Taxonomy" id="2613962"/>
    <lineage>
        <taxon>Bacteria</taxon>
        <taxon>Pseudomonadati</taxon>
        <taxon>Pseudomonadota</taxon>
        <taxon>Alphaproteobacteria</taxon>
        <taxon>Rhodobacterales</taxon>
        <taxon>Paracoccaceae</taxon>
        <taxon>Histidinibacterium</taxon>
    </lineage>
</organism>
<reference evidence="3 4" key="1">
    <citation type="submission" date="2019-09" db="EMBL/GenBank/DDBJ databases">
        <authorList>
            <person name="Park J.-S."/>
            <person name="Choi H.-J."/>
        </authorList>
    </citation>
    <scope>NUCLEOTIDE SEQUENCE [LARGE SCALE GENOMIC DNA]</scope>
    <source>
        <strain evidence="3 4">176SS1-4</strain>
    </source>
</reference>
<dbReference type="Pfam" id="PF02310">
    <property type="entry name" value="B12-binding"/>
    <property type="match status" value="1"/>
</dbReference>
<feature type="domain" description="B12-binding" evidence="2">
    <location>
        <begin position="183"/>
        <end position="316"/>
    </location>
</feature>
<dbReference type="InterPro" id="IPR006158">
    <property type="entry name" value="Cobalamin-bd"/>
</dbReference>
<feature type="region of interest" description="Disordered" evidence="1">
    <location>
        <begin position="39"/>
        <end position="67"/>
    </location>
</feature>
<evidence type="ECO:0000313" key="4">
    <source>
        <dbReference type="Proteomes" id="UP000326554"/>
    </source>
</evidence>
<dbReference type="GO" id="GO:0031419">
    <property type="term" value="F:cobalamin binding"/>
    <property type="evidence" value="ECO:0007669"/>
    <property type="project" value="InterPro"/>
</dbReference>
<proteinExistence type="predicted"/>
<gene>
    <name evidence="3" type="ORF">F3S47_13935</name>
</gene>